<dbReference type="SUPFAM" id="SSF47823">
    <property type="entry name" value="lambda integrase-like, N-terminal domain"/>
    <property type="match status" value="1"/>
</dbReference>
<evidence type="ECO:0000256" key="3">
    <source>
        <dbReference type="SAM" id="MobiDB-lite"/>
    </source>
</evidence>
<proteinExistence type="predicted"/>
<reference evidence="5" key="1">
    <citation type="journal article" date="2014" name="Proc. Natl. Acad. Sci. U.S.A.">
        <title>Extensive sampling of basidiomycete genomes demonstrates inadequacy of the white-rot/brown-rot paradigm for wood decay fungi.</title>
        <authorList>
            <person name="Riley R."/>
            <person name="Salamov A.A."/>
            <person name="Brown D.W."/>
            <person name="Nagy L.G."/>
            <person name="Floudas D."/>
            <person name="Held B.W."/>
            <person name="Levasseur A."/>
            <person name="Lombard V."/>
            <person name="Morin E."/>
            <person name="Otillar R."/>
            <person name="Lindquist E.A."/>
            <person name="Sun H."/>
            <person name="LaButti K.M."/>
            <person name="Schmutz J."/>
            <person name="Jabbour D."/>
            <person name="Luo H."/>
            <person name="Baker S.E."/>
            <person name="Pisabarro A.G."/>
            <person name="Walton J.D."/>
            <person name="Blanchette R.A."/>
            <person name="Henrissat B."/>
            <person name="Martin F."/>
            <person name="Cullen D."/>
            <person name="Hibbett D.S."/>
            <person name="Grigoriev I.V."/>
        </authorList>
    </citation>
    <scope>NUCLEOTIDE SEQUENCE [LARGE SCALE GENOMIC DNA]</scope>
    <source>
        <strain evidence="5">PC15</strain>
    </source>
</reference>
<dbReference type="HOGENOM" id="CLU_003292_2_0_1"/>
<dbReference type="OrthoDB" id="2506773at2759"/>
<dbReference type="GO" id="GO:0006310">
    <property type="term" value="P:DNA recombination"/>
    <property type="evidence" value="ECO:0007669"/>
    <property type="project" value="UniProtKB-KW"/>
</dbReference>
<dbReference type="GO" id="GO:0003677">
    <property type="term" value="F:DNA binding"/>
    <property type="evidence" value="ECO:0007669"/>
    <property type="project" value="UniProtKB-KW"/>
</dbReference>
<gene>
    <name evidence="4" type="ORF">PLEOSDRAFT_27337</name>
</gene>
<evidence type="ECO:0000256" key="2">
    <source>
        <dbReference type="ARBA" id="ARBA00023172"/>
    </source>
</evidence>
<organism evidence="4 5">
    <name type="scientific">Pleurotus ostreatus (strain PC15)</name>
    <name type="common">Oyster mushroom</name>
    <dbReference type="NCBI Taxonomy" id="1137138"/>
    <lineage>
        <taxon>Eukaryota</taxon>
        <taxon>Fungi</taxon>
        <taxon>Dikarya</taxon>
        <taxon>Basidiomycota</taxon>
        <taxon>Agaricomycotina</taxon>
        <taxon>Agaricomycetes</taxon>
        <taxon>Agaricomycetidae</taxon>
        <taxon>Agaricales</taxon>
        <taxon>Pleurotineae</taxon>
        <taxon>Pleurotaceae</taxon>
        <taxon>Pleurotus</taxon>
    </lineage>
</organism>
<evidence type="ECO:0000256" key="1">
    <source>
        <dbReference type="ARBA" id="ARBA00023125"/>
    </source>
</evidence>
<dbReference type="InParanoid" id="A0A067NNX6"/>
<feature type="region of interest" description="Disordered" evidence="3">
    <location>
        <begin position="87"/>
        <end position="111"/>
    </location>
</feature>
<dbReference type="InterPro" id="IPR011010">
    <property type="entry name" value="DNA_brk_join_enz"/>
</dbReference>
<dbReference type="AlphaFoldDB" id="A0A067NNX6"/>
<dbReference type="EMBL" id="KL198007">
    <property type="protein sequence ID" value="KDQ28710.1"/>
    <property type="molecule type" value="Genomic_DNA"/>
</dbReference>
<keyword evidence="2" id="KW-0233">DNA recombination</keyword>
<sequence>MYRRFSHHNSAARAVETVDKKDEGQPSPPQGFGYARFFRSNSSPSLPERPLLTNAAAPSPSPRISSSQSSPFLLAAPRPTITSTLLSRPSVGRITKPRRPRKGREINSNEHRPFVSAADRLRCWTTPFSLEHQASLDLQISARATHKLNEVLLSSWSDQTRTNYGAGLLRFTQFCDHEGISEQDQMPASRVLLAAFAADAAGANSGSSISGWFSALRAWHTFNGAAWQGDDDLVSQVKQGASKLAPNSARRPLRPPVTIEHLLALSHSLHLTQPFDAAVWIVALCAFWGCCRLGELTVKSANSYDPSRHVSRSAPVTFRQNISPHSSQTKESLHFPIPWTKTTKEAGANLSITGADPSLCPCIAMRNHLLVNGGAPQTSHLFAYHLPDGGWAPMAKTAFMKRCMTIWAHHGLDVAVLGHSFRIGGSTELLLAGVPPEIVAAIGRWKSLAFLLYWRKIEEVLPRAVSRSYEPNRIRNVAAAFEQFRIVQNIPTSCTITHGP</sequence>
<feature type="region of interest" description="Disordered" evidence="3">
    <location>
        <begin position="1"/>
        <end position="71"/>
    </location>
</feature>
<dbReference type="InterPro" id="IPR013762">
    <property type="entry name" value="Integrase-like_cat_sf"/>
</dbReference>
<dbReference type="VEuPathDB" id="FungiDB:PLEOSDRAFT_27337"/>
<dbReference type="Gene3D" id="1.10.150.130">
    <property type="match status" value="1"/>
</dbReference>
<dbReference type="PANTHER" id="PTHR34605:SF3">
    <property type="entry name" value="P CELL-TYPE AGGLUTINATION PROTEIN MAP4-LIKE-RELATED"/>
    <property type="match status" value="1"/>
</dbReference>
<dbReference type="InterPro" id="IPR052925">
    <property type="entry name" value="Phage_Integrase-like_Recomb"/>
</dbReference>
<dbReference type="Gene3D" id="1.10.443.10">
    <property type="entry name" value="Intergrase catalytic core"/>
    <property type="match status" value="1"/>
</dbReference>
<dbReference type="PANTHER" id="PTHR34605">
    <property type="entry name" value="PHAGE_INTEGRASE DOMAIN-CONTAINING PROTEIN"/>
    <property type="match status" value="1"/>
</dbReference>
<evidence type="ECO:0008006" key="6">
    <source>
        <dbReference type="Google" id="ProtNLM"/>
    </source>
</evidence>
<dbReference type="GO" id="GO:0015074">
    <property type="term" value="P:DNA integration"/>
    <property type="evidence" value="ECO:0007669"/>
    <property type="project" value="InterPro"/>
</dbReference>
<protein>
    <recommendedName>
        <fullName evidence="6">DNA breaking-rejoining enzyme</fullName>
    </recommendedName>
</protein>
<dbReference type="Proteomes" id="UP000027073">
    <property type="component" value="Unassembled WGS sequence"/>
</dbReference>
<evidence type="ECO:0000313" key="4">
    <source>
        <dbReference type="EMBL" id="KDQ28710.1"/>
    </source>
</evidence>
<name>A0A067NNX6_PLEO1</name>
<keyword evidence="1" id="KW-0238">DNA-binding</keyword>
<feature type="compositionally biased region" description="Low complexity" evidence="3">
    <location>
        <begin position="55"/>
        <end position="71"/>
    </location>
</feature>
<evidence type="ECO:0000313" key="5">
    <source>
        <dbReference type="Proteomes" id="UP000027073"/>
    </source>
</evidence>
<dbReference type="InterPro" id="IPR010998">
    <property type="entry name" value="Integrase_recombinase_N"/>
</dbReference>
<dbReference type="SUPFAM" id="SSF56349">
    <property type="entry name" value="DNA breaking-rejoining enzymes"/>
    <property type="match status" value="1"/>
</dbReference>
<dbReference type="STRING" id="1137138.A0A067NNX6"/>
<accession>A0A067NNX6</accession>